<feature type="transmembrane region" description="Helical" evidence="1">
    <location>
        <begin position="32"/>
        <end position="54"/>
    </location>
</feature>
<comment type="caution">
    <text evidence="2">The sequence shown here is derived from an EMBL/GenBank/DDBJ whole genome shotgun (WGS) entry which is preliminary data.</text>
</comment>
<dbReference type="Pfam" id="PF19069">
    <property type="entry name" value="DUF5765"/>
    <property type="match status" value="1"/>
</dbReference>
<evidence type="ECO:0000256" key="1">
    <source>
        <dbReference type="SAM" id="Phobius"/>
    </source>
</evidence>
<dbReference type="EMBL" id="JAZHYN010000007">
    <property type="protein sequence ID" value="MEF3365714.1"/>
    <property type="molecule type" value="Genomic_DNA"/>
</dbReference>
<accession>A0ABU7XEA4</accession>
<keyword evidence="1" id="KW-1133">Transmembrane helix</keyword>
<organism evidence="2 3">
    <name type="scientific">Methylocystis borbori</name>
    <dbReference type="NCBI Taxonomy" id="3118750"/>
    <lineage>
        <taxon>Bacteria</taxon>
        <taxon>Pseudomonadati</taxon>
        <taxon>Pseudomonadota</taxon>
        <taxon>Alphaproteobacteria</taxon>
        <taxon>Hyphomicrobiales</taxon>
        <taxon>Methylocystaceae</taxon>
        <taxon>Methylocystis</taxon>
    </lineage>
</organism>
<sequence>MCWSGEASTVLAATGIAGAAYSALKKNPEPPALWICLLYFASMESLQAVAYSVLDQCDSPLNQMMTMFGYLHITFQPFFINAVALYFMPKDSARIIAPWAYFGCFVVAIAMLIQLYPFSWAGHCALGRPLCGDVLCTVRGEWHIAWLLPTNGIGNSMADNAYLGRGYLGYPVMSFFIPSLYGSWRFILFSWVAGPFLASLTTSNINEWPAVWCLFSIGLVLAIIKTPLRYHLHVGDPWWMMLYKWWKRRKAAKAKAAALALAGPVEPAALVAEVKEPAE</sequence>
<feature type="transmembrane region" description="Helical" evidence="1">
    <location>
        <begin position="167"/>
        <end position="188"/>
    </location>
</feature>
<keyword evidence="3" id="KW-1185">Reference proteome</keyword>
<feature type="transmembrane region" description="Helical" evidence="1">
    <location>
        <begin position="66"/>
        <end position="87"/>
    </location>
</feature>
<protein>
    <submittedName>
        <fullName evidence="2">DUF5765 domain-containing protein</fullName>
    </submittedName>
</protein>
<evidence type="ECO:0000313" key="2">
    <source>
        <dbReference type="EMBL" id="MEF3365714.1"/>
    </source>
</evidence>
<feature type="transmembrane region" description="Helical" evidence="1">
    <location>
        <begin position="208"/>
        <end position="224"/>
    </location>
</feature>
<evidence type="ECO:0000313" key="3">
    <source>
        <dbReference type="Proteomes" id="UP001350748"/>
    </source>
</evidence>
<name>A0ABU7XEA4_9HYPH</name>
<reference evidence="2 3" key="1">
    <citation type="submission" date="2024-02" db="EMBL/GenBank/DDBJ databases">
        <authorList>
            <person name="Grouzdev D."/>
        </authorList>
    </citation>
    <scope>NUCLEOTIDE SEQUENCE [LARGE SCALE GENOMIC DNA]</scope>
    <source>
        <strain evidence="2 3">9N</strain>
    </source>
</reference>
<dbReference type="InterPro" id="IPR043912">
    <property type="entry name" value="DUF5765"/>
</dbReference>
<proteinExistence type="predicted"/>
<keyword evidence="1" id="KW-0472">Membrane</keyword>
<feature type="transmembrane region" description="Helical" evidence="1">
    <location>
        <begin position="99"/>
        <end position="118"/>
    </location>
</feature>
<keyword evidence="1" id="KW-0812">Transmembrane</keyword>
<dbReference type="RefSeq" id="WP_332080641.1">
    <property type="nucleotide sequence ID" value="NZ_JAZHYN010000007.1"/>
</dbReference>
<gene>
    <name evidence="2" type="ORF">V3H18_04115</name>
</gene>
<dbReference type="Proteomes" id="UP001350748">
    <property type="component" value="Unassembled WGS sequence"/>
</dbReference>